<proteinExistence type="predicted"/>
<dbReference type="OrthoDB" id="704021at2"/>
<feature type="domain" description="Protein FecR C-terminal" evidence="3">
    <location>
        <begin position="311"/>
        <end position="376"/>
    </location>
</feature>
<name>A0A316KV97_9FLAO</name>
<feature type="transmembrane region" description="Helical" evidence="1">
    <location>
        <begin position="79"/>
        <end position="98"/>
    </location>
</feature>
<evidence type="ECO:0008006" key="6">
    <source>
        <dbReference type="Google" id="ProtNLM"/>
    </source>
</evidence>
<dbReference type="RefSeq" id="WP_109664902.1">
    <property type="nucleotide sequence ID" value="NZ_QGEG01000004.1"/>
</dbReference>
<dbReference type="EMBL" id="QGEG01000004">
    <property type="protein sequence ID" value="PWL37674.1"/>
    <property type="molecule type" value="Genomic_DNA"/>
</dbReference>
<dbReference type="InterPro" id="IPR032508">
    <property type="entry name" value="FecR_C"/>
</dbReference>
<dbReference type="InterPro" id="IPR006860">
    <property type="entry name" value="FecR"/>
</dbReference>
<evidence type="ECO:0000256" key="1">
    <source>
        <dbReference type="SAM" id="Phobius"/>
    </source>
</evidence>
<evidence type="ECO:0000259" key="2">
    <source>
        <dbReference type="Pfam" id="PF04773"/>
    </source>
</evidence>
<dbReference type="PANTHER" id="PTHR30273">
    <property type="entry name" value="PERIPLASMIC SIGNAL SENSOR AND SIGMA FACTOR ACTIVATOR FECR-RELATED"/>
    <property type="match status" value="1"/>
</dbReference>
<keyword evidence="1" id="KW-0812">Transmembrane</keyword>
<accession>A0A316KV97</accession>
<gene>
    <name evidence="4" type="ORF">DKG77_15355</name>
</gene>
<protein>
    <recommendedName>
        <fullName evidence="6">FecR family protein</fullName>
    </recommendedName>
</protein>
<evidence type="ECO:0000259" key="3">
    <source>
        <dbReference type="Pfam" id="PF16344"/>
    </source>
</evidence>
<dbReference type="Pfam" id="PF04773">
    <property type="entry name" value="FecR"/>
    <property type="match status" value="1"/>
</dbReference>
<evidence type="ECO:0000313" key="4">
    <source>
        <dbReference type="EMBL" id="PWL37674.1"/>
    </source>
</evidence>
<dbReference type="GO" id="GO:0016989">
    <property type="term" value="F:sigma factor antagonist activity"/>
    <property type="evidence" value="ECO:0007669"/>
    <property type="project" value="TreeGrafter"/>
</dbReference>
<keyword evidence="1" id="KW-1133">Transmembrane helix</keyword>
<sequence>MNSKIDIIISKFLDDEASEAEKAFLIEWTQTPENRAYFEDFIKTEIWVKYSFNASDVEKHLSMLSIVTRSKRKKTHLTILKYAALFIAIFTSAAFIYFSKDGSDFQVLDQNTISLEINNGSSRYFSLEDYSGFTLKDKAVALKTNGVLEYLANSKQEKESNNIEYHTINVPYGKTFKVNFADGTQVHLNSGSKLTYPKNFNGSDLREVSLVGEAYFKVAKANVPFQVNVEGLSTKVLGTEFNVSAYQDEIFKEVILVEGSVQVFQNYKGKGTSAPKLMVPSQRAIGKNADIDLIIENVDIANHIAWMDGVLVFENENLPGIIKILERRFNIDIKNNYERLDEMRYSGRFKNENIDEILKTMQAHTNFSYTLKGNILKIDKPN</sequence>
<dbReference type="Pfam" id="PF16344">
    <property type="entry name" value="FecR_C"/>
    <property type="match status" value="1"/>
</dbReference>
<evidence type="ECO:0000313" key="5">
    <source>
        <dbReference type="Proteomes" id="UP000245762"/>
    </source>
</evidence>
<dbReference type="Gene3D" id="3.55.50.30">
    <property type="match status" value="1"/>
</dbReference>
<reference evidence="4 5" key="1">
    <citation type="submission" date="2018-05" db="EMBL/GenBank/DDBJ databases">
        <title>Complete genome sequence of Flagellimonas aquimarina ECD12 isolated from seaweed Ecklonia cava.</title>
        <authorList>
            <person name="Choi S."/>
            <person name="Seong C."/>
        </authorList>
    </citation>
    <scope>NUCLEOTIDE SEQUENCE [LARGE SCALE GENOMIC DNA]</scope>
    <source>
        <strain evidence="4 5">ECD12</strain>
    </source>
</reference>
<keyword evidence="5" id="KW-1185">Reference proteome</keyword>
<feature type="domain" description="FecR protein" evidence="2">
    <location>
        <begin position="167"/>
        <end position="262"/>
    </location>
</feature>
<organism evidence="4 5">
    <name type="scientific">Flagellimonas aquimarina</name>
    <dbReference type="NCBI Taxonomy" id="2201895"/>
    <lineage>
        <taxon>Bacteria</taxon>
        <taxon>Pseudomonadati</taxon>
        <taxon>Bacteroidota</taxon>
        <taxon>Flavobacteriia</taxon>
        <taxon>Flavobacteriales</taxon>
        <taxon>Flavobacteriaceae</taxon>
        <taxon>Flagellimonas</taxon>
    </lineage>
</organism>
<dbReference type="Proteomes" id="UP000245762">
    <property type="component" value="Unassembled WGS sequence"/>
</dbReference>
<dbReference type="PANTHER" id="PTHR30273:SF2">
    <property type="entry name" value="PROTEIN FECR"/>
    <property type="match status" value="1"/>
</dbReference>
<comment type="caution">
    <text evidence="4">The sequence shown here is derived from an EMBL/GenBank/DDBJ whole genome shotgun (WGS) entry which is preliminary data.</text>
</comment>
<keyword evidence="1" id="KW-0472">Membrane</keyword>
<dbReference type="InterPro" id="IPR012373">
    <property type="entry name" value="Ferrdict_sens_TM"/>
</dbReference>
<dbReference type="AlphaFoldDB" id="A0A316KV97"/>
<dbReference type="Gene3D" id="2.60.120.1440">
    <property type="match status" value="1"/>
</dbReference>